<proteinExistence type="predicted"/>
<evidence type="ECO:0000313" key="2">
    <source>
        <dbReference type="EMBL" id="MBB4567465.1"/>
    </source>
</evidence>
<keyword evidence="3" id="KW-1185">Reference proteome</keyword>
<reference evidence="2 3" key="1">
    <citation type="submission" date="2020-08" db="EMBL/GenBank/DDBJ databases">
        <title>Genomic Encyclopedia of Type Strains, Phase IV (KMG-V): Genome sequencing to study the core and pangenomes of soil and plant-associated prokaryotes.</title>
        <authorList>
            <person name="Whitman W."/>
        </authorList>
    </citation>
    <scope>NUCLEOTIDE SEQUENCE [LARGE SCALE GENOMIC DNA]</scope>
    <source>
        <strain evidence="2 3">SEMIA 492</strain>
    </source>
</reference>
<organism evidence="2 3">
    <name type="scientific">Rhizobium leucaenae</name>
    <dbReference type="NCBI Taxonomy" id="29450"/>
    <lineage>
        <taxon>Bacteria</taxon>
        <taxon>Pseudomonadati</taxon>
        <taxon>Pseudomonadota</taxon>
        <taxon>Alphaproteobacteria</taxon>
        <taxon>Hyphomicrobiales</taxon>
        <taxon>Rhizobiaceae</taxon>
        <taxon>Rhizobium/Agrobacterium group</taxon>
        <taxon>Rhizobium</taxon>
    </lineage>
</organism>
<comment type="caution">
    <text evidence="2">The sequence shown here is derived from an EMBL/GenBank/DDBJ whole genome shotgun (WGS) entry which is preliminary data.</text>
</comment>
<dbReference type="AlphaFoldDB" id="A0A7W7EJ63"/>
<name>A0A7W7EJ63_9HYPH</name>
<protein>
    <submittedName>
        <fullName evidence="2">Uncharacterized protein</fullName>
    </submittedName>
</protein>
<gene>
    <name evidence="2" type="ORF">GGE60_001568</name>
</gene>
<sequence length="51" mass="5911">MAETEETVGVGGSLKGPSGECKWICEKDRDFHKRSHEEAENTQFSWKERLR</sequence>
<dbReference type="EMBL" id="JACIIG010000003">
    <property type="protein sequence ID" value="MBB4567465.1"/>
    <property type="molecule type" value="Genomic_DNA"/>
</dbReference>
<dbReference type="Proteomes" id="UP000543836">
    <property type="component" value="Unassembled WGS sequence"/>
</dbReference>
<evidence type="ECO:0000313" key="3">
    <source>
        <dbReference type="Proteomes" id="UP000543836"/>
    </source>
</evidence>
<feature type="region of interest" description="Disordered" evidence="1">
    <location>
        <begin position="1"/>
        <end position="20"/>
    </location>
</feature>
<evidence type="ECO:0000256" key="1">
    <source>
        <dbReference type="SAM" id="MobiDB-lite"/>
    </source>
</evidence>
<accession>A0A7W7EJ63</accession>